<comment type="caution">
    <text evidence="1">The sequence shown here is derived from an EMBL/GenBank/DDBJ whole genome shotgun (WGS) entry which is preliminary data.</text>
</comment>
<sequence length="78" mass="8183">MIGSMMNAGVTGVQNGYDMLNRSADQIAKLNVPAEQGGTEDYITPAVEQTLGELQVKASAKVVETASETLGTLIDIKV</sequence>
<dbReference type="OrthoDB" id="5705747at2"/>
<dbReference type="Proteomes" id="UP000295793">
    <property type="component" value="Unassembled WGS sequence"/>
</dbReference>
<proteinExistence type="predicted"/>
<evidence type="ECO:0000313" key="1">
    <source>
        <dbReference type="EMBL" id="TCS40337.1"/>
    </source>
</evidence>
<evidence type="ECO:0008006" key="3">
    <source>
        <dbReference type="Google" id="ProtNLM"/>
    </source>
</evidence>
<keyword evidence="2" id="KW-1185">Reference proteome</keyword>
<evidence type="ECO:0000313" key="2">
    <source>
        <dbReference type="Proteomes" id="UP000295793"/>
    </source>
</evidence>
<gene>
    <name evidence="1" type="ORF">BCF53_10946</name>
</gene>
<organism evidence="1 2">
    <name type="scientific">Reinekea marinisedimentorum</name>
    <dbReference type="NCBI Taxonomy" id="230495"/>
    <lineage>
        <taxon>Bacteria</taxon>
        <taxon>Pseudomonadati</taxon>
        <taxon>Pseudomonadota</taxon>
        <taxon>Gammaproteobacteria</taxon>
        <taxon>Oceanospirillales</taxon>
        <taxon>Saccharospirillaceae</taxon>
        <taxon>Reinekea</taxon>
    </lineage>
</organism>
<dbReference type="EMBL" id="SLZR01000009">
    <property type="protein sequence ID" value="TCS40337.1"/>
    <property type="molecule type" value="Genomic_DNA"/>
</dbReference>
<protein>
    <recommendedName>
        <fullName evidence="3">Flagellar basal body rod FlgEFG protein</fullName>
    </recommendedName>
</protein>
<accession>A0A4R3I840</accession>
<reference evidence="1 2" key="1">
    <citation type="submission" date="2019-03" db="EMBL/GenBank/DDBJ databases">
        <title>Genomic Encyclopedia of Archaeal and Bacterial Type Strains, Phase II (KMG-II): from individual species to whole genera.</title>
        <authorList>
            <person name="Goeker M."/>
        </authorList>
    </citation>
    <scope>NUCLEOTIDE SEQUENCE [LARGE SCALE GENOMIC DNA]</scope>
    <source>
        <strain evidence="1 2">DSM 15388</strain>
    </source>
</reference>
<name>A0A4R3I840_9GAMM</name>
<dbReference type="AlphaFoldDB" id="A0A4R3I840"/>
<dbReference type="RefSeq" id="WP_132701850.1">
    <property type="nucleotide sequence ID" value="NZ_SLZR01000009.1"/>
</dbReference>